<evidence type="ECO:0000313" key="2">
    <source>
        <dbReference type="EMBL" id="KAB2329964.1"/>
    </source>
</evidence>
<gene>
    <name evidence="2" type="ORF">F7731_21105</name>
</gene>
<reference evidence="2 3" key="1">
    <citation type="journal article" date="2016" name="Antonie Van Leeuwenhoek">
        <title>Bacillus depressus sp. nov., isolated from soil of a sunflower field.</title>
        <authorList>
            <person name="Wei X."/>
            <person name="Xin D."/>
            <person name="Xin Y."/>
            <person name="Zhang H."/>
            <person name="Wang T."/>
            <person name="Zhang J."/>
        </authorList>
    </citation>
    <scope>NUCLEOTIDE SEQUENCE [LARGE SCALE GENOMIC DNA]</scope>
    <source>
        <strain evidence="2 3">BZ1</strain>
    </source>
</reference>
<dbReference type="EMBL" id="WBOS01000016">
    <property type="protein sequence ID" value="KAB2329964.1"/>
    <property type="molecule type" value="Genomic_DNA"/>
</dbReference>
<dbReference type="OrthoDB" id="1164310at2"/>
<dbReference type="Gene3D" id="3.90.70.10">
    <property type="entry name" value="Cysteine proteinases"/>
    <property type="match status" value="1"/>
</dbReference>
<dbReference type="InterPro" id="IPR039564">
    <property type="entry name" value="Peptidase_C39-like"/>
</dbReference>
<sequence length="272" mass="30309">MRKIAVSTIFVILICVVYFSMNKVNSHIRVNSNANSEIDFTGIDSITKLNVPTYVKKYDWTPEGQMKITEVFIPVKAVMQLPELPHGCEITSLTAILNTYGYGVSKTEMADNYLPKQPFSQKNHRRYGANPYKAYAGNPSSETGGFFSYAPPIVEGAAKYAKAVGANLQTLDMSGSTREEIISLLNKGIPVVVWVTLDLGKPRLNYSWHFHDTGEKFTAPTNLHAVVLNGFDEKKVHVMNPLHGQMTYDADAFFKSYQELGSHAMTVVKSEK</sequence>
<dbReference type="Pfam" id="PF13529">
    <property type="entry name" value="Peptidase_C39_2"/>
    <property type="match status" value="1"/>
</dbReference>
<evidence type="ECO:0000313" key="3">
    <source>
        <dbReference type="Proteomes" id="UP000481030"/>
    </source>
</evidence>
<dbReference type="Proteomes" id="UP000481030">
    <property type="component" value="Unassembled WGS sequence"/>
</dbReference>
<evidence type="ECO:0000259" key="1">
    <source>
        <dbReference type="Pfam" id="PF13529"/>
    </source>
</evidence>
<protein>
    <submittedName>
        <fullName evidence="2">C39 family peptidase</fullName>
    </submittedName>
</protein>
<name>A0A6L3UZM3_9BACI</name>
<accession>A0A6L3UZM3</accession>
<dbReference type="PANTHER" id="PTHR37806:SF1">
    <property type="entry name" value="PEPTIDASE C39-LIKE DOMAIN-CONTAINING PROTEIN"/>
    <property type="match status" value="1"/>
</dbReference>
<organism evidence="2 3">
    <name type="scientific">Cytobacillus depressus</name>
    <dbReference type="NCBI Taxonomy" id="1602942"/>
    <lineage>
        <taxon>Bacteria</taxon>
        <taxon>Bacillati</taxon>
        <taxon>Bacillota</taxon>
        <taxon>Bacilli</taxon>
        <taxon>Bacillales</taxon>
        <taxon>Bacillaceae</taxon>
        <taxon>Cytobacillus</taxon>
    </lineage>
</organism>
<keyword evidence="3" id="KW-1185">Reference proteome</keyword>
<comment type="caution">
    <text evidence="2">The sequence shown here is derived from an EMBL/GenBank/DDBJ whole genome shotgun (WGS) entry which is preliminary data.</text>
</comment>
<dbReference type="PANTHER" id="PTHR37806">
    <property type="entry name" value="LMO0724 PROTEIN"/>
    <property type="match status" value="1"/>
</dbReference>
<dbReference type="AlphaFoldDB" id="A0A6L3UZM3"/>
<dbReference type="RefSeq" id="WP_151536778.1">
    <property type="nucleotide sequence ID" value="NZ_WBOS01000016.1"/>
</dbReference>
<proteinExistence type="predicted"/>
<feature type="domain" description="Peptidase C39-like" evidence="1">
    <location>
        <begin position="74"/>
        <end position="241"/>
    </location>
</feature>